<gene>
    <name evidence="2" type="ORF">COB11_07415</name>
</gene>
<protein>
    <submittedName>
        <fullName evidence="2">Uncharacterized protein</fullName>
    </submittedName>
</protein>
<accession>A0A2A4YDM5</accession>
<evidence type="ECO:0000313" key="2">
    <source>
        <dbReference type="EMBL" id="PCI92435.1"/>
    </source>
</evidence>
<reference evidence="3" key="1">
    <citation type="submission" date="2017-08" db="EMBL/GenBank/DDBJ databases">
        <title>A dynamic microbial community with high functional redundancy inhabits the cold, oxic subseafloor aquifer.</title>
        <authorList>
            <person name="Tully B.J."/>
            <person name="Wheat C.G."/>
            <person name="Glazer B.T."/>
            <person name="Huber J.A."/>
        </authorList>
    </citation>
    <scope>NUCLEOTIDE SEQUENCE [LARGE SCALE GENOMIC DNA]</scope>
</reference>
<dbReference type="Proteomes" id="UP000217838">
    <property type="component" value="Unassembled WGS sequence"/>
</dbReference>
<dbReference type="AlphaFoldDB" id="A0A2A4YDM5"/>
<dbReference type="EMBL" id="NVUU01000104">
    <property type="protein sequence ID" value="PCI92435.1"/>
    <property type="molecule type" value="Genomic_DNA"/>
</dbReference>
<name>A0A2A4YDM5_UNCAE</name>
<comment type="caution">
    <text evidence="2">The sequence shown here is derived from an EMBL/GenBank/DDBJ whole genome shotgun (WGS) entry which is preliminary data.</text>
</comment>
<keyword evidence="1" id="KW-0732">Signal</keyword>
<proteinExistence type="predicted"/>
<evidence type="ECO:0000313" key="3">
    <source>
        <dbReference type="Proteomes" id="UP000217838"/>
    </source>
</evidence>
<organism evidence="2 3">
    <name type="scientific">Aerophobetes bacterium</name>
    <dbReference type="NCBI Taxonomy" id="2030807"/>
    <lineage>
        <taxon>Bacteria</taxon>
        <taxon>Candidatus Aerophobota</taxon>
    </lineage>
</organism>
<sequence>MKFKLIFALVLFAIGGQVFASKQEYVANLHEGNNNFLWYEGKIIFNRLDPHPDRNVYLRINKNSVHVRVLSRFGTREEDFKIAGGPGASYRWGCVVAQLNI</sequence>
<feature type="signal peptide" evidence="1">
    <location>
        <begin position="1"/>
        <end position="20"/>
    </location>
</feature>
<evidence type="ECO:0000256" key="1">
    <source>
        <dbReference type="SAM" id="SignalP"/>
    </source>
</evidence>
<feature type="chain" id="PRO_5013060006" evidence="1">
    <location>
        <begin position="21"/>
        <end position="101"/>
    </location>
</feature>